<gene>
    <name evidence="3" type="ORF">DS745_14145</name>
</gene>
<feature type="domain" description="Helix-hairpin-helix DNA-binding motif class 1" evidence="2">
    <location>
        <begin position="247"/>
        <end position="266"/>
    </location>
</feature>
<accession>A0A4Q0VUL1</accession>
<dbReference type="EMBL" id="QOUX01000042">
    <property type="protein sequence ID" value="RXJ00008.1"/>
    <property type="molecule type" value="Genomic_DNA"/>
</dbReference>
<keyword evidence="1" id="KW-1133">Transmembrane helix</keyword>
<feature type="transmembrane region" description="Helical" evidence="1">
    <location>
        <begin position="77"/>
        <end position="97"/>
    </location>
</feature>
<dbReference type="InterPro" id="IPR003583">
    <property type="entry name" value="Hlx-hairpin-Hlx_DNA-bd_motif"/>
</dbReference>
<dbReference type="SUPFAM" id="SSF47781">
    <property type="entry name" value="RuvA domain 2-like"/>
    <property type="match status" value="1"/>
</dbReference>
<organism evidence="3 4">
    <name type="scientific">Anaerobacillus alkaliphilus</name>
    <dbReference type="NCBI Taxonomy" id="1548597"/>
    <lineage>
        <taxon>Bacteria</taxon>
        <taxon>Bacillati</taxon>
        <taxon>Bacillota</taxon>
        <taxon>Bacilli</taxon>
        <taxon>Bacillales</taxon>
        <taxon>Bacillaceae</taxon>
        <taxon>Anaerobacillus</taxon>
    </lineage>
</organism>
<dbReference type="PANTHER" id="PTHR21180:SF32">
    <property type="entry name" value="ENDONUCLEASE_EXONUCLEASE_PHOSPHATASE FAMILY DOMAIN-CONTAINING PROTEIN 1"/>
    <property type="match status" value="1"/>
</dbReference>
<dbReference type="InterPro" id="IPR004509">
    <property type="entry name" value="Competence_ComEA_HhH"/>
</dbReference>
<dbReference type="AlphaFoldDB" id="A0A4Q0VUL1"/>
<dbReference type="InterPro" id="IPR010994">
    <property type="entry name" value="RuvA_2-like"/>
</dbReference>
<dbReference type="GO" id="GO:0015627">
    <property type="term" value="C:type II protein secretion system complex"/>
    <property type="evidence" value="ECO:0007669"/>
    <property type="project" value="TreeGrafter"/>
</dbReference>
<keyword evidence="4" id="KW-1185">Reference proteome</keyword>
<name>A0A4Q0VUL1_9BACI</name>
<reference evidence="3 4" key="1">
    <citation type="journal article" date="2019" name="Int. J. Syst. Evol. Microbiol.">
        <title>Anaerobacillus alkaliphilus sp. nov., a novel alkaliphilic and moderately halophilic bacterium.</title>
        <authorList>
            <person name="Borsodi A.K."/>
            <person name="Aszalos J.M."/>
            <person name="Bihari P."/>
            <person name="Nagy I."/>
            <person name="Schumann P."/>
            <person name="Sproer C."/>
            <person name="Kovacs A.L."/>
            <person name="Boka K."/>
            <person name="Dobosy P."/>
            <person name="Ovari M."/>
            <person name="Szili-Kovacs T."/>
            <person name="Toth E."/>
        </authorList>
    </citation>
    <scope>NUCLEOTIDE SEQUENCE [LARGE SCALE GENOMIC DNA]</scope>
    <source>
        <strain evidence="3 4">B16-10</strain>
    </source>
</reference>
<dbReference type="Gene3D" id="1.10.150.320">
    <property type="entry name" value="Photosystem II 12 kDa extrinsic protein"/>
    <property type="match status" value="1"/>
</dbReference>
<sequence>MIALTSVKEKSCCSFAACKIASMASSRFASSFLYSFSPSINLVICSLICKCTLMKNFSFYTILLGVLLMLKLKRNSLFLLAVCTIALVFSVSLFRSFDNSRVTEDYFQASVTTTALVETEKETHNPSTRILVDIKGAIVDPGVYEMHLGDRVIHAIEKASGFLSEANPDMVNLALILEDEMVIYVPWKGEEEQPQITSEHVTKKDTNKININNATSEELQKIPGIGPAKASAIVTYREEAGKFKSIEDVVNVPGIGAKTLEKIAEFIVVK</sequence>
<proteinExistence type="predicted"/>
<dbReference type="GO" id="GO:0006281">
    <property type="term" value="P:DNA repair"/>
    <property type="evidence" value="ECO:0007669"/>
    <property type="project" value="InterPro"/>
</dbReference>
<feature type="transmembrane region" description="Helical" evidence="1">
    <location>
        <begin position="39"/>
        <end position="70"/>
    </location>
</feature>
<dbReference type="Pfam" id="PF12836">
    <property type="entry name" value="HHH_3"/>
    <property type="match status" value="1"/>
</dbReference>
<evidence type="ECO:0000313" key="3">
    <source>
        <dbReference type="EMBL" id="RXJ00008.1"/>
    </source>
</evidence>
<evidence type="ECO:0000256" key="1">
    <source>
        <dbReference type="SAM" id="Phobius"/>
    </source>
</evidence>
<evidence type="ECO:0000313" key="4">
    <source>
        <dbReference type="Proteomes" id="UP000290649"/>
    </source>
</evidence>
<evidence type="ECO:0000259" key="2">
    <source>
        <dbReference type="SMART" id="SM00278"/>
    </source>
</evidence>
<dbReference type="GO" id="GO:0003677">
    <property type="term" value="F:DNA binding"/>
    <property type="evidence" value="ECO:0007669"/>
    <property type="project" value="InterPro"/>
</dbReference>
<keyword evidence="1" id="KW-0812">Transmembrane</keyword>
<dbReference type="GO" id="GO:0015628">
    <property type="term" value="P:protein secretion by the type II secretion system"/>
    <property type="evidence" value="ECO:0007669"/>
    <property type="project" value="TreeGrafter"/>
</dbReference>
<dbReference type="InterPro" id="IPR051675">
    <property type="entry name" value="Endo/Exo/Phosphatase_dom_1"/>
</dbReference>
<dbReference type="SMART" id="SM00278">
    <property type="entry name" value="HhH1"/>
    <property type="match status" value="2"/>
</dbReference>
<dbReference type="PANTHER" id="PTHR21180">
    <property type="entry name" value="ENDONUCLEASE/EXONUCLEASE/PHOSPHATASE FAMILY DOMAIN-CONTAINING PROTEIN 1"/>
    <property type="match status" value="1"/>
</dbReference>
<dbReference type="Proteomes" id="UP000290649">
    <property type="component" value="Unassembled WGS sequence"/>
</dbReference>
<dbReference type="NCBIfam" id="TIGR00426">
    <property type="entry name" value="competence protein ComEA helix-hairpin-helix repeat region"/>
    <property type="match status" value="1"/>
</dbReference>
<keyword evidence="1" id="KW-0472">Membrane</keyword>
<comment type="caution">
    <text evidence="3">The sequence shown here is derived from an EMBL/GenBank/DDBJ whole genome shotgun (WGS) entry which is preliminary data.</text>
</comment>
<protein>
    <recommendedName>
        <fullName evidence="2">Helix-hairpin-helix DNA-binding motif class 1 domain-containing protein</fullName>
    </recommendedName>
</protein>
<feature type="domain" description="Helix-hairpin-helix DNA-binding motif class 1" evidence="2">
    <location>
        <begin position="217"/>
        <end position="236"/>
    </location>
</feature>